<evidence type="ECO:0000256" key="2">
    <source>
        <dbReference type="SAM" id="MobiDB-lite"/>
    </source>
</evidence>
<comment type="caution">
    <text evidence="3">The sequence shown here is derived from an EMBL/GenBank/DDBJ whole genome shotgun (WGS) entry which is preliminary data.</text>
</comment>
<dbReference type="EMBL" id="CAUYUE010000005">
    <property type="protein sequence ID" value="CAK0774342.1"/>
    <property type="molecule type" value="Genomic_DNA"/>
</dbReference>
<organism evidence="3 4">
    <name type="scientific">Coccomyxa viridis</name>
    <dbReference type="NCBI Taxonomy" id="1274662"/>
    <lineage>
        <taxon>Eukaryota</taxon>
        <taxon>Viridiplantae</taxon>
        <taxon>Chlorophyta</taxon>
        <taxon>core chlorophytes</taxon>
        <taxon>Trebouxiophyceae</taxon>
        <taxon>Trebouxiophyceae incertae sedis</taxon>
        <taxon>Coccomyxaceae</taxon>
        <taxon>Coccomyxa</taxon>
    </lineage>
</organism>
<dbReference type="Proteomes" id="UP001314263">
    <property type="component" value="Unassembled WGS sequence"/>
</dbReference>
<keyword evidence="4" id="KW-1185">Reference proteome</keyword>
<evidence type="ECO:0000313" key="4">
    <source>
        <dbReference type="Proteomes" id="UP001314263"/>
    </source>
</evidence>
<evidence type="ECO:0000256" key="1">
    <source>
        <dbReference type="SAM" id="Coils"/>
    </source>
</evidence>
<protein>
    <submittedName>
        <fullName evidence="3">Uncharacterized protein</fullName>
    </submittedName>
</protein>
<proteinExistence type="predicted"/>
<name>A0AAV1I1P9_9CHLO</name>
<evidence type="ECO:0000313" key="3">
    <source>
        <dbReference type="EMBL" id="CAK0774342.1"/>
    </source>
</evidence>
<dbReference type="AlphaFoldDB" id="A0AAV1I1P9"/>
<feature type="region of interest" description="Disordered" evidence="2">
    <location>
        <begin position="110"/>
        <end position="140"/>
    </location>
</feature>
<reference evidence="3 4" key="1">
    <citation type="submission" date="2023-10" db="EMBL/GenBank/DDBJ databases">
        <authorList>
            <person name="Maclean D."/>
            <person name="Macfadyen A."/>
        </authorList>
    </citation>
    <scope>NUCLEOTIDE SEQUENCE [LARGE SCALE GENOMIC DNA]</scope>
</reference>
<gene>
    <name evidence="3" type="ORF">CVIRNUC_004159</name>
</gene>
<keyword evidence="1" id="KW-0175">Coiled coil</keyword>
<feature type="compositionally biased region" description="Polar residues" evidence="2">
    <location>
        <begin position="118"/>
        <end position="140"/>
    </location>
</feature>
<sequence length="140" mass="15041">MRMGGSFPGHEGVTILDHLRLTGSGGSKARSYTTTHALDSPLEDIEISIRELRGQLNSIESTQQELAKLETGILDDLEALHEESDSTRDMLQDIAATLLALYKAVNSLRSAAPKGSLDSPNSPPNSTDQPQQASTKPSQL</sequence>
<accession>A0AAV1I1P9</accession>
<feature type="coiled-coil region" evidence="1">
    <location>
        <begin position="42"/>
        <end position="69"/>
    </location>
</feature>